<sequence>MRHDKSKRKSEWISASDVGRSEFCPNSVALKYAGAKPSRRAVAAQDRGNLKHEQFNRQISIDKRCYVASYLYGMEDQRTETLRQFRDNTLDYMPGGRILIAVYYRLSPMVIEISKRSSWIDLLLRRIVDRLVLWVELRGKSHVS</sequence>
<proteinExistence type="predicted"/>
<dbReference type="Proteomes" id="UP001596506">
    <property type="component" value="Unassembled WGS sequence"/>
</dbReference>
<gene>
    <name evidence="1" type="ORF">ACFQQA_16440</name>
</gene>
<accession>A0ABW2IYL2</accession>
<organism evidence="1 2">
    <name type="scientific">Marinobacter aromaticivorans</name>
    <dbReference type="NCBI Taxonomy" id="1494078"/>
    <lineage>
        <taxon>Bacteria</taxon>
        <taxon>Pseudomonadati</taxon>
        <taxon>Pseudomonadota</taxon>
        <taxon>Gammaproteobacteria</taxon>
        <taxon>Pseudomonadales</taxon>
        <taxon>Marinobacteraceae</taxon>
        <taxon>Marinobacter</taxon>
    </lineage>
</organism>
<dbReference type="RefSeq" id="WP_100689800.1">
    <property type="nucleotide sequence ID" value="NZ_JBHTBD010000009.1"/>
</dbReference>
<reference evidence="2" key="1">
    <citation type="journal article" date="2019" name="Int. J. Syst. Evol. Microbiol.">
        <title>The Global Catalogue of Microorganisms (GCM) 10K type strain sequencing project: providing services to taxonomists for standard genome sequencing and annotation.</title>
        <authorList>
            <consortium name="The Broad Institute Genomics Platform"/>
            <consortium name="The Broad Institute Genome Sequencing Center for Infectious Disease"/>
            <person name="Wu L."/>
            <person name="Ma J."/>
        </authorList>
    </citation>
    <scope>NUCLEOTIDE SEQUENCE [LARGE SCALE GENOMIC DNA]</scope>
    <source>
        <strain evidence="2">CCUG 60559</strain>
    </source>
</reference>
<evidence type="ECO:0000313" key="1">
    <source>
        <dbReference type="EMBL" id="MFC7296309.1"/>
    </source>
</evidence>
<protein>
    <submittedName>
        <fullName evidence="1">CFI-box-CTERM domain-containing protein</fullName>
    </submittedName>
</protein>
<name>A0ABW2IYL2_9GAMM</name>
<evidence type="ECO:0000313" key="2">
    <source>
        <dbReference type="Proteomes" id="UP001596506"/>
    </source>
</evidence>
<comment type="caution">
    <text evidence="1">The sequence shown here is derived from an EMBL/GenBank/DDBJ whole genome shotgun (WGS) entry which is preliminary data.</text>
</comment>
<dbReference type="EMBL" id="JBHTBD010000009">
    <property type="protein sequence ID" value="MFC7296309.1"/>
    <property type="molecule type" value="Genomic_DNA"/>
</dbReference>
<dbReference type="InterPro" id="IPR049886">
    <property type="entry name" value="CFI_box_CTERM_dom"/>
</dbReference>
<keyword evidence="2" id="KW-1185">Reference proteome</keyword>
<dbReference type="NCBIfam" id="NF041770">
    <property type="entry name" value="CFI_box_CTERM"/>
    <property type="match status" value="1"/>
</dbReference>